<keyword evidence="1" id="KW-0863">Zinc-finger</keyword>
<dbReference type="EMBL" id="CP157483">
    <property type="protein sequence ID" value="XBO44995.1"/>
    <property type="molecule type" value="Genomic_DNA"/>
</dbReference>
<name>A0AAU7JXN8_9MICO</name>
<evidence type="ECO:0000256" key="1">
    <source>
        <dbReference type="PROSITE-ProRule" id="PRU00325"/>
    </source>
</evidence>
<protein>
    <submittedName>
        <fullName evidence="3">SWIM zinc finger family protein</fullName>
    </submittedName>
</protein>
<accession>A0AAU7JXN8</accession>
<dbReference type="RefSeq" id="WP_406832481.1">
    <property type="nucleotide sequence ID" value="NZ_CP157483.1"/>
</dbReference>
<keyword evidence="1" id="KW-0862">Zinc</keyword>
<dbReference type="PROSITE" id="PS50966">
    <property type="entry name" value="ZF_SWIM"/>
    <property type="match status" value="1"/>
</dbReference>
<reference evidence="3" key="1">
    <citation type="submission" date="2024-05" db="EMBL/GenBank/DDBJ databases">
        <authorList>
            <person name="Kim S."/>
            <person name="Heo J."/>
            <person name="Choi H."/>
            <person name="Choi Y."/>
            <person name="Kwon S.-W."/>
            <person name="Kim Y."/>
        </authorList>
    </citation>
    <scope>NUCLEOTIDE SEQUENCE</scope>
    <source>
        <strain evidence="3">KACC 23699</strain>
    </source>
</reference>
<gene>
    <name evidence="3" type="ORF">ABEG17_06555</name>
</gene>
<dbReference type="GO" id="GO:0008270">
    <property type="term" value="F:zinc ion binding"/>
    <property type="evidence" value="ECO:0007669"/>
    <property type="project" value="UniProtKB-KW"/>
</dbReference>
<sequence length="448" mass="47879">MSSYVTASELIAAPDGNHLDLATALAATPLGLVQNPVFFTGVLSRPDIAAAGMLAVADVAASRYADAGLMGRLANLDPVVTASGDRLRFESFSACNGVHARLDLLPEALGSGQVGFGTTNVDINQPLRTALARVHRDQALHLSVGKGELRASSLIETHVERKVNLPERWIRGLAEVPALTEAMTLAGQLTGATLAGFLADLPRSAPPGPNVYLVPSTPRWRQMNRRLPGAIPLTGAGRLRGCERIARQAQTLTVYIAPNDTTAWVFDLPGARFTLVLSPDPYRGFSGEGTLLMQLTRNDTAAHGQRLLAALDWSPTVDKADLALRTDMTPGETAAGLAWLAGAGWLGYDLSETAWFHRELPIDAHKVLRRHPRLTAAHKLLEDGAVTRTPAGWSVSGSHDNHYAVTTTAPDSNGNPRLRCQCAWELEHSGTRGPCKHILAITIALRSA</sequence>
<keyword evidence="1" id="KW-0479">Metal-binding</keyword>
<dbReference type="AlphaFoldDB" id="A0AAU7JXN8"/>
<evidence type="ECO:0000313" key="3">
    <source>
        <dbReference type="EMBL" id="XBO44995.1"/>
    </source>
</evidence>
<proteinExistence type="predicted"/>
<dbReference type="InterPro" id="IPR007527">
    <property type="entry name" value="Znf_SWIM"/>
</dbReference>
<organism evidence="3">
    <name type="scientific">Pedococcus sp. KACC 23699</name>
    <dbReference type="NCBI Taxonomy" id="3149228"/>
    <lineage>
        <taxon>Bacteria</taxon>
        <taxon>Bacillati</taxon>
        <taxon>Actinomycetota</taxon>
        <taxon>Actinomycetes</taxon>
        <taxon>Micrococcales</taxon>
        <taxon>Intrasporangiaceae</taxon>
        <taxon>Pedococcus</taxon>
    </lineage>
</organism>
<evidence type="ECO:0000259" key="2">
    <source>
        <dbReference type="PROSITE" id="PS50966"/>
    </source>
</evidence>
<feature type="domain" description="SWIM-type" evidence="2">
    <location>
        <begin position="403"/>
        <end position="446"/>
    </location>
</feature>